<protein>
    <recommendedName>
        <fullName evidence="3">TMEM248/TMEM219 domain-containing protein</fullName>
    </recommendedName>
</protein>
<dbReference type="GO" id="GO:0005654">
    <property type="term" value="C:nucleoplasm"/>
    <property type="evidence" value="ECO:0007669"/>
    <property type="project" value="TreeGrafter"/>
</dbReference>
<keyword evidence="2" id="KW-0812">Transmembrane</keyword>
<reference evidence="4 5" key="1">
    <citation type="journal article" date="2024" name="Proc. Natl. Acad. Sci. U.S.A.">
        <title>The genetic regulatory architecture and epigenomic basis for age-related changes in rattlesnake venom.</title>
        <authorList>
            <person name="Hogan M.P."/>
            <person name="Holding M.L."/>
            <person name="Nystrom G.S."/>
            <person name="Colston T.J."/>
            <person name="Bartlett D.A."/>
            <person name="Mason A.J."/>
            <person name="Ellsworth S.A."/>
            <person name="Rautsaw R.M."/>
            <person name="Lawrence K.C."/>
            <person name="Strickland J.L."/>
            <person name="He B."/>
            <person name="Fraser P."/>
            <person name="Margres M.J."/>
            <person name="Gilbert D.M."/>
            <person name="Gibbs H.L."/>
            <person name="Parkinson C.L."/>
            <person name="Rokyta D.R."/>
        </authorList>
    </citation>
    <scope>NUCLEOTIDE SEQUENCE [LARGE SCALE GENOMIC DNA]</scope>
    <source>
        <strain evidence="4">DRR0105</strain>
    </source>
</reference>
<keyword evidence="2" id="KW-1133">Transmembrane helix</keyword>
<feature type="transmembrane region" description="Helical" evidence="2">
    <location>
        <begin position="515"/>
        <end position="531"/>
    </location>
</feature>
<keyword evidence="5" id="KW-1185">Reference proteome</keyword>
<feature type="transmembrane region" description="Helical" evidence="2">
    <location>
        <begin position="538"/>
        <end position="557"/>
    </location>
</feature>
<evidence type="ECO:0000256" key="2">
    <source>
        <dbReference type="SAM" id="Phobius"/>
    </source>
</evidence>
<dbReference type="Proteomes" id="UP001474421">
    <property type="component" value="Unassembled WGS sequence"/>
</dbReference>
<dbReference type="Pfam" id="PF15293">
    <property type="entry name" value="NUFIP2"/>
    <property type="match status" value="2"/>
</dbReference>
<feature type="compositionally biased region" description="Basic residues" evidence="1">
    <location>
        <begin position="80"/>
        <end position="101"/>
    </location>
</feature>
<organism evidence="4 5">
    <name type="scientific">Crotalus adamanteus</name>
    <name type="common">Eastern diamondback rattlesnake</name>
    <dbReference type="NCBI Taxonomy" id="8729"/>
    <lineage>
        <taxon>Eukaryota</taxon>
        <taxon>Metazoa</taxon>
        <taxon>Chordata</taxon>
        <taxon>Craniata</taxon>
        <taxon>Vertebrata</taxon>
        <taxon>Euteleostomi</taxon>
        <taxon>Lepidosauria</taxon>
        <taxon>Squamata</taxon>
        <taxon>Bifurcata</taxon>
        <taxon>Unidentata</taxon>
        <taxon>Episquamata</taxon>
        <taxon>Toxicofera</taxon>
        <taxon>Serpentes</taxon>
        <taxon>Colubroidea</taxon>
        <taxon>Viperidae</taxon>
        <taxon>Crotalinae</taxon>
        <taxon>Crotalus</taxon>
    </lineage>
</organism>
<sequence>MQKEELGMDENRNPEEELRLLGGKKEKCHNLNNRIRTESWESNGYTASSEIADEPSVPLSPSNSLNIRNLQLSEREPPQHTRRSPNFHHGRPFRPAYHKTYRGNPSDRKEWGPSTNGHHCAPEGLSNGRWQHRRHGYSDSPSPLSSPELERVSTIKASEKPAVASNASSVTTEESEKETWSLFRPLPAFPVDSSSARIIPKISYASKLKENLDQPGKACHVPASAVRTTNSLPNCVLAPPRSSPPPTDSSRRQHLGAIFQNEWGLSFINEPGAGHGGGGGMAPVKETENADAGACWENMEASDWQAARNYHFEEWSHIRKLHSQAPSRVMVYSETLDGKGENCKRWTRVRTTQHAPAAASLKSDLHLDDDNELRRRAGKCHLRPCSKASNRVAPSKEKESAVQLPLKGTVASSNVGGLRKAGRCLSCGLEGRREGKGTESAAVLRRILSASVRRKRALLRLHRNAIVSVVTMVYSSSPALHYEHELMALSERSHWMLPRCTEWWERMISSEQDKWLTMVICSLLASLRICLAQHPPLVSFFCLLSLAVAFVGFALYIQSHDIHNPDVKEVS</sequence>
<comment type="caution">
    <text evidence="4">The sequence shown here is derived from an EMBL/GenBank/DDBJ whole genome shotgun (WGS) entry which is preliminary data.</text>
</comment>
<feature type="region of interest" description="Disordered" evidence="1">
    <location>
        <begin position="36"/>
        <end position="171"/>
    </location>
</feature>
<dbReference type="AlphaFoldDB" id="A0AAW1B0I3"/>
<feature type="compositionally biased region" description="Polar residues" evidence="1">
    <location>
        <begin position="40"/>
        <end position="49"/>
    </location>
</feature>
<dbReference type="InterPro" id="IPR032747">
    <property type="entry name" value="NUFIP2"/>
</dbReference>
<gene>
    <name evidence="4" type="ORF">NXF25_018785</name>
</gene>
<dbReference type="PANTHER" id="PTHR28333">
    <property type="entry name" value="NUCLEAR FRAGILE X MENTAL RETARDATION-INTERACTING PROTEIN 2"/>
    <property type="match status" value="1"/>
</dbReference>
<feature type="region of interest" description="Disordered" evidence="1">
    <location>
        <begin position="1"/>
        <end position="24"/>
    </location>
</feature>
<name>A0AAW1B0I3_CROAD</name>
<feature type="compositionally biased region" description="Basic and acidic residues" evidence="1">
    <location>
        <begin position="148"/>
        <end position="159"/>
    </location>
</feature>
<evidence type="ECO:0000259" key="3">
    <source>
        <dbReference type="Pfam" id="PF14940"/>
    </source>
</evidence>
<proteinExistence type="predicted"/>
<dbReference type="Pfam" id="PF14940">
    <property type="entry name" value="TMEM219"/>
    <property type="match status" value="1"/>
</dbReference>
<feature type="compositionally biased region" description="Low complexity" evidence="1">
    <location>
        <begin position="55"/>
        <end position="66"/>
    </location>
</feature>
<evidence type="ECO:0000256" key="1">
    <source>
        <dbReference type="SAM" id="MobiDB-lite"/>
    </source>
</evidence>
<evidence type="ECO:0000313" key="4">
    <source>
        <dbReference type="EMBL" id="KAK9395424.1"/>
    </source>
</evidence>
<dbReference type="PANTHER" id="PTHR28333:SF3">
    <property type="entry name" value="LOC100145486 PROTEIN"/>
    <property type="match status" value="1"/>
</dbReference>
<dbReference type="EMBL" id="JAOTOJ010000009">
    <property type="protein sequence ID" value="KAK9395424.1"/>
    <property type="molecule type" value="Genomic_DNA"/>
</dbReference>
<dbReference type="GO" id="GO:0010494">
    <property type="term" value="C:cytoplasmic stress granule"/>
    <property type="evidence" value="ECO:0007669"/>
    <property type="project" value="TreeGrafter"/>
</dbReference>
<dbReference type="InterPro" id="IPR039587">
    <property type="entry name" value="TMEM248/TMEM219_dom"/>
</dbReference>
<accession>A0AAW1B0I3</accession>
<keyword evidence="2" id="KW-0472">Membrane</keyword>
<evidence type="ECO:0000313" key="5">
    <source>
        <dbReference type="Proteomes" id="UP001474421"/>
    </source>
</evidence>
<feature type="domain" description="TMEM248/TMEM219" evidence="3">
    <location>
        <begin position="527"/>
        <end position="569"/>
    </location>
</feature>
<dbReference type="GO" id="GO:0003723">
    <property type="term" value="F:RNA binding"/>
    <property type="evidence" value="ECO:0007669"/>
    <property type="project" value="InterPro"/>
</dbReference>